<dbReference type="InterPro" id="IPR036638">
    <property type="entry name" value="HLH_DNA-bd_sf"/>
</dbReference>
<dbReference type="PANTHER" id="PTHR15741">
    <property type="entry name" value="BASIC HELIX-LOOP-HELIX ZIP TRANSCRIPTION FACTOR"/>
    <property type="match status" value="1"/>
</dbReference>
<dbReference type="SMART" id="SM00353">
    <property type="entry name" value="HLH"/>
    <property type="match status" value="1"/>
</dbReference>
<dbReference type="Gene3D" id="4.10.280.10">
    <property type="entry name" value="Helix-loop-helix DNA-binding domain"/>
    <property type="match status" value="1"/>
</dbReference>
<evidence type="ECO:0000256" key="5">
    <source>
        <dbReference type="ARBA" id="ARBA00023242"/>
    </source>
</evidence>
<keyword evidence="8" id="KW-1185">Reference proteome</keyword>
<evidence type="ECO:0000313" key="8">
    <source>
        <dbReference type="Proteomes" id="UP001610446"/>
    </source>
</evidence>
<feature type="domain" description="BHLH" evidence="6">
    <location>
        <begin position="133"/>
        <end position="185"/>
    </location>
</feature>
<keyword evidence="3" id="KW-0238">DNA-binding</keyword>
<evidence type="ECO:0000313" key="7">
    <source>
        <dbReference type="EMBL" id="KAL2828593.1"/>
    </source>
</evidence>
<organism evidence="7 8">
    <name type="scientific">Aspergillus pseudoustus</name>
    <dbReference type="NCBI Taxonomy" id="1810923"/>
    <lineage>
        <taxon>Eukaryota</taxon>
        <taxon>Fungi</taxon>
        <taxon>Dikarya</taxon>
        <taxon>Ascomycota</taxon>
        <taxon>Pezizomycotina</taxon>
        <taxon>Eurotiomycetes</taxon>
        <taxon>Eurotiomycetidae</taxon>
        <taxon>Eurotiales</taxon>
        <taxon>Aspergillaceae</taxon>
        <taxon>Aspergillus</taxon>
        <taxon>Aspergillus subgen. Nidulantes</taxon>
    </lineage>
</organism>
<gene>
    <name evidence="7" type="ORF">BJY01DRAFT_255295</name>
</gene>
<name>A0ABR4ILE9_9EURO</name>
<protein>
    <recommendedName>
        <fullName evidence="6">BHLH domain-containing protein</fullName>
    </recommendedName>
</protein>
<dbReference type="InterPro" id="IPR011598">
    <property type="entry name" value="bHLH_dom"/>
</dbReference>
<reference evidence="7 8" key="1">
    <citation type="submission" date="2024-07" db="EMBL/GenBank/DDBJ databases">
        <title>Section-level genome sequencing and comparative genomics of Aspergillus sections Usti and Cavernicolus.</title>
        <authorList>
            <consortium name="Lawrence Berkeley National Laboratory"/>
            <person name="Nybo J.L."/>
            <person name="Vesth T.C."/>
            <person name="Theobald S."/>
            <person name="Frisvad J.C."/>
            <person name="Larsen T.O."/>
            <person name="Kjaerboelling I."/>
            <person name="Rothschild-Mancinelli K."/>
            <person name="Lyhne E.K."/>
            <person name="Kogle M.E."/>
            <person name="Barry K."/>
            <person name="Clum A."/>
            <person name="Na H."/>
            <person name="Ledsgaard L."/>
            <person name="Lin J."/>
            <person name="Lipzen A."/>
            <person name="Kuo A."/>
            <person name="Riley R."/>
            <person name="Mondo S."/>
            <person name="Labutti K."/>
            <person name="Haridas S."/>
            <person name="Pangalinan J."/>
            <person name="Salamov A.A."/>
            <person name="Simmons B.A."/>
            <person name="Magnuson J.K."/>
            <person name="Chen J."/>
            <person name="Drula E."/>
            <person name="Henrissat B."/>
            <person name="Wiebenga A."/>
            <person name="Lubbers R.J."/>
            <person name="Gomes A.C."/>
            <person name="Makela M.R."/>
            <person name="Stajich J."/>
            <person name="Grigoriev I.V."/>
            <person name="Mortensen U.H."/>
            <person name="De Vries R.P."/>
            <person name="Baker S.E."/>
            <person name="Andersen M.R."/>
        </authorList>
    </citation>
    <scope>NUCLEOTIDE SEQUENCE [LARGE SCALE GENOMIC DNA]</scope>
    <source>
        <strain evidence="7 8">CBS 123904</strain>
    </source>
</reference>
<proteinExistence type="predicted"/>
<dbReference type="EMBL" id="JBFXLU010000357">
    <property type="protein sequence ID" value="KAL2828593.1"/>
    <property type="molecule type" value="Genomic_DNA"/>
</dbReference>
<keyword evidence="2" id="KW-0805">Transcription regulation</keyword>
<evidence type="ECO:0000256" key="1">
    <source>
        <dbReference type="ARBA" id="ARBA00004123"/>
    </source>
</evidence>
<evidence type="ECO:0000256" key="2">
    <source>
        <dbReference type="ARBA" id="ARBA00023015"/>
    </source>
</evidence>
<dbReference type="PANTHER" id="PTHR15741:SF27">
    <property type="entry name" value="TRANSCRIPTION FACTOR AP-4"/>
    <property type="match status" value="1"/>
</dbReference>
<evidence type="ECO:0000259" key="6">
    <source>
        <dbReference type="PROSITE" id="PS50888"/>
    </source>
</evidence>
<dbReference type="InterPro" id="IPR052207">
    <property type="entry name" value="Max-like/E-box_TFs"/>
</dbReference>
<sequence length="249" mass="27715">MQATCCLICVTCGQSGRADFDKSDTGVVEGSSLQVQGDQKLPFKAKAYTSNEAAVSNDCKALNWGSDPAFGPNGYHHLTGEPVTERGLVLPYTEFGFDEDTACLRKGSSVGEKRAHDPGTLKAGSWSSASQARRKLLHIIAERNRRLKQNGLYQQLHKLVPSLTQEPRLSKRDVLARTADWLNGLIQDNKILHERLRRIKLCQEHEHANTAYDSNWGPEWRLCYKSPHKLEPNLGGQNTKCMVLDDPSS</sequence>
<accession>A0ABR4ILE9</accession>
<keyword evidence="5" id="KW-0539">Nucleus</keyword>
<dbReference type="Pfam" id="PF00010">
    <property type="entry name" value="HLH"/>
    <property type="match status" value="1"/>
</dbReference>
<dbReference type="Proteomes" id="UP001610446">
    <property type="component" value="Unassembled WGS sequence"/>
</dbReference>
<comment type="caution">
    <text evidence="7">The sequence shown here is derived from an EMBL/GenBank/DDBJ whole genome shotgun (WGS) entry which is preliminary data.</text>
</comment>
<keyword evidence="4" id="KW-0804">Transcription</keyword>
<evidence type="ECO:0000256" key="3">
    <source>
        <dbReference type="ARBA" id="ARBA00023125"/>
    </source>
</evidence>
<dbReference type="SUPFAM" id="SSF47459">
    <property type="entry name" value="HLH, helix-loop-helix DNA-binding domain"/>
    <property type="match status" value="1"/>
</dbReference>
<comment type="subcellular location">
    <subcellularLocation>
        <location evidence="1">Nucleus</location>
    </subcellularLocation>
</comment>
<dbReference type="PROSITE" id="PS50888">
    <property type="entry name" value="BHLH"/>
    <property type="match status" value="1"/>
</dbReference>
<evidence type="ECO:0000256" key="4">
    <source>
        <dbReference type="ARBA" id="ARBA00023163"/>
    </source>
</evidence>